<keyword evidence="4" id="KW-1185">Reference proteome</keyword>
<comment type="caution">
    <text evidence="3">The sequence shown here is derived from an EMBL/GenBank/DDBJ whole genome shotgun (WGS) entry which is preliminary data.</text>
</comment>
<evidence type="ECO:0000256" key="1">
    <source>
        <dbReference type="SAM" id="MobiDB-lite"/>
    </source>
</evidence>
<dbReference type="AlphaFoldDB" id="A0A9W8BG95"/>
<feature type="domain" description="Pleckstrin homology" evidence="2">
    <location>
        <begin position="325"/>
        <end position="392"/>
    </location>
</feature>
<reference evidence="3" key="1">
    <citation type="submission" date="2022-07" db="EMBL/GenBank/DDBJ databases">
        <title>Phylogenomic reconstructions and comparative analyses of Kickxellomycotina fungi.</title>
        <authorList>
            <person name="Reynolds N.K."/>
            <person name="Stajich J.E."/>
            <person name="Barry K."/>
            <person name="Grigoriev I.V."/>
            <person name="Crous P."/>
            <person name="Smith M.E."/>
        </authorList>
    </citation>
    <scope>NUCLEOTIDE SEQUENCE</scope>
    <source>
        <strain evidence="3">IMI 214461</strain>
    </source>
</reference>
<dbReference type="OrthoDB" id="2149224at2759"/>
<feature type="non-terminal residue" evidence="3">
    <location>
        <position position="1"/>
    </location>
</feature>
<dbReference type="GO" id="GO:0032065">
    <property type="term" value="P:maintenance of protein location in cell cortex"/>
    <property type="evidence" value="ECO:0007669"/>
    <property type="project" value="InterPro"/>
</dbReference>
<accession>A0A9W8BG95</accession>
<protein>
    <recommendedName>
        <fullName evidence="2">Pleckstrin homology domain-containing protein</fullName>
    </recommendedName>
</protein>
<feature type="compositionally biased region" description="Low complexity" evidence="1">
    <location>
        <begin position="509"/>
        <end position="522"/>
    </location>
</feature>
<feature type="compositionally biased region" description="Low complexity" evidence="1">
    <location>
        <begin position="471"/>
        <end position="491"/>
    </location>
</feature>
<evidence type="ECO:0000313" key="3">
    <source>
        <dbReference type="EMBL" id="KAJ2000942.1"/>
    </source>
</evidence>
<feature type="compositionally biased region" description="Polar residues" evidence="1">
    <location>
        <begin position="425"/>
        <end position="437"/>
    </location>
</feature>
<evidence type="ECO:0000313" key="4">
    <source>
        <dbReference type="Proteomes" id="UP001150907"/>
    </source>
</evidence>
<dbReference type="InterPro" id="IPR024774">
    <property type="entry name" value="PH_dom-Mcp5-type"/>
</dbReference>
<proteinExistence type="predicted"/>
<name>A0A9W8BG95_9FUNG</name>
<feature type="region of interest" description="Disordered" evidence="1">
    <location>
        <begin position="425"/>
        <end position="573"/>
    </location>
</feature>
<sequence length="667" mass="68986">ALVQTDHGVADAAASTDISSFAVGHRGVDSATRAATSWVQAAPECASAHMATDLLFGTSDASAVALGPVLAQRGTATESQPTTEAASATLTLDTCDSYAATDDGMFAALGHQGELIREPLAVEEATRSAKAYVDKVVAPAVATSDRGMQASAKLASTHQQSDTLPMADASVEAAMGPVLVSVGTGTESHITSRWVEPFDPVARASRHVDAVALTASCSTSHGVEWANAAAGPISELSDRAVSASAKLCDSFVAAGLHATASIGVGVALAVADQSVSSAIHTAERSTSNAAVTANCSTEALQSEAMREVGTDASLAPPSGGTGLSRNTRDSSSRSAFMRSVYIIAEPLAPEDAGCGEPEYCIVVVTDHREIKIKATTQADHDLWYMAMSYLQSRRIITSSTYPTAPTATLNPADYLSDSSLRSRGTTIASVETSSQRTPLELDRRSRSRSRSRSRLRGLIPMSMEERPPVPSLSSGAAPAFASGASSAQASGEVPPPLPPPASQSLAMFSHASASSRASQASSNYGQPDPQRTTDDLTPSRGPSLLTTTPRSLRPVSMAPATTPVPGSDGGSKRLSVGLFRRAAATGANGSGTSLFRHGSQMSDDSHMSPPLPPARDDGLAQPQSIAAAMMSRQHAPHLSGSNTVRKMFSGSFLRALRSRDSIDDPER</sequence>
<evidence type="ECO:0000259" key="2">
    <source>
        <dbReference type="Pfam" id="PF12814"/>
    </source>
</evidence>
<organism evidence="3 4">
    <name type="scientific">Coemansia thaxteri</name>
    <dbReference type="NCBI Taxonomy" id="2663907"/>
    <lineage>
        <taxon>Eukaryota</taxon>
        <taxon>Fungi</taxon>
        <taxon>Fungi incertae sedis</taxon>
        <taxon>Zoopagomycota</taxon>
        <taxon>Kickxellomycotina</taxon>
        <taxon>Kickxellomycetes</taxon>
        <taxon>Kickxellales</taxon>
        <taxon>Kickxellaceae</taxon>
        <taxon>Coemansia</taxon>
    </lineage>
</organism>
<dbReference type="Pfam" id="PF12814">
    <property type="entry name" value="Mcp5_PH"/>
    <property type="match status" value="1"/>
</dbReference>
<dbReference type="Proteomes" id="UP001150907">
    <property type="component" value="Unassembled WGS sequence"/>
</dbReference>
<dbReference type="GO" id="GO:0005938">
    <property type="term" value="C:cell cortex"/>
    <property type="evidence" value="ECO:0007669"/>
    <property type="project" value="InterPro"/>
</dbReference>
<dbReference type="GO" id="GO:0005543">
    <property type="term" value="F:phospholipid binding"/>
    <property type="evidence" value="ECO:0007669"/>
    <property type="project" value="InterPro"/>
</dbReference>
<feature type="region of interest" description="Disordered" evidence="1">
    <location>
        <begin position="306"/>
        <end position="331"/>
    </location>
</feature>
<feature type="region of interest" description="Disordered" evidence="1">
    <location>
        <begin position="586"/>
        <end position="619"/>
    </location>
</feature>
<gene>
    <name evidence="3" type="ORF">H4R26_004374</name>
</gene>
<feature type="compositionally biased region" description="Basic residues" evidence="1">
    <location>
        <begin position="445"/>
        <end position="455"/>
    </location>
</feature>
<dbReference type="EMBL" id="JANBQF010000465">
    <property type="protein sequence ID" value="KAJ2000942.1"/>
    <property type="molecule type" value="Genomic_DNA"/>
</dbReference>